<dbReference type="SFLD" id="SFLDG01129">
    <property type="entry name" value="C1.5:_HAD__Beta-PGM__Phosphata"/>
    <property type="match status" value="1"/>
</dbReference>
<dbReference type="EC" id="3.6.1.1" evidence="1"/>
<dbReference type="PANTHER" id="PTHR43434">
    <property type="entry name" value="PHOSPHOGLYCOLATE PHOSPHATASE"/>
    <property type="match status" value="1"/>
</dbReference>
<dbReference type="InterPro" id="IPR023214">
    <property type="entry name" value="HAD_sf"/>
</dbReference>
<dbReference type="GO" id="GO:0005829">
    <property type="term" value="C:cytosol"/>
    <property type="evidence" value="ECO:0007669"/>
    <property type="project" value="TreeGrafter"/>
</dbReference>
<evidence type="ECO:0000313" key="2">
    <source>
        <dbReference type="Proteomes" id="UP000308489"/>
    </source>
</evidence>
<dbReference type="Pfam" id="PF13419">
    <property type="entry name" value="HAD_2"/>
    <property type="match status" value="1"/>
</dbReference>
<dbReference type="NCBIfam" id="NF009804">
    <property type="entry name" value="PRK13288.1"/>
    <property type="match status" value="1"/>
</dbReference>
<dbReference type="InterPro" id="IPR041492">
    <property type="entry name" value="HAD_2"/>
</dbReference>
<dbReference type="GO" id="GO:0006281">
    <property type="term" value="P:DNA repair"/>
    <property type="evidence" value="ECO:0007669"/>
    <property type="project" value="TreeGrafter"/>
</dbReference>
<dbReference type="InterPro" id="IPR006439">
    <property type="entry name" value="HAD-SF_hydro_IA"/>
</dbReference>
<keyword evidence="1" id="KW-0378">Hydrolase</keyword>
<dbReference type="RefSeq" id="WP_138210527.1">
    <property type="nucleotide sequence ID" value="NZ_CBCRUQ010000003.1"/>
</dbReference>
<gene>
    <name evidence="1" type="primary">ppaX</name>
    <name evidence="1" type="ORF">NCTC503_01941</name>
</gene>
<dbReference type="PRINTS" id="PR00413">
    <property type="entry name" value="HADHALOGNASE"/>
</dbReference>
<dbReference type="Proteomes" id="UP000308489">
    <property type="component" value="Chromosome 1"/>
</dbReference>
<evidence type="ECO:0000313" key="1">
    <source>
        <dbReference type="EMBL" id="VTQ92333.1"/>
    </source>
</evidence>
<dbReference type="NCBIfam" id="TIGR01662">
    <property type="entry name" value="HAD-SF-IIIA"/>
    <property type="match status" value="1"/>
</dbReference>
<dbReference type="EMBL" id="LR590481">
    <property type="protein sequence ID" value="VTQ92333.1"/>
    <property type="molecule type" value="Genomic_DNA"/>
</dbReference>
<dbReference type="NCBIfam" id="TIGR01549">
    <property type="entry name" value="HAD-SF-IA-v1"/>
    <property type="match status" value="1"/>
</dbReference>
<dbReference type="InterPro" id="IPR036412">
    <property type="entry name" value="HAD-like_sf"/>
</dbReference>
<dbReference type="OrthoDB" id="9807630at2"/>
<protein>
    <submittedName>
        <fullName evidence="1">HAD-superfamily hydrolase</fullName>
        <ecNumber evidence="1">3.6.1.1</ecNumber>
    </submittedName>
</protein>
<dbReference type="GO" id="GO:0008967">
    <property type="term" value="F:phosphoglycolate phosphatase activity"/>
    <property type="evidence" value="ECO:0007669"/>
    <property type="project" value="TreeGrafter"/>
</dbReference>
<dbReference type="GO" id="GO:0004427">
    <property type="term" value="F:inorganic diphosphate phosphatase activity"/>
    <property type="evidence" value="ECO:0007669"/>
    <property type="project" value="UniProtKB-EC"/>
</dbReference>
<organism evidence="1 2">
    <name type="scientific">Hathewaya histolytica</name>
    <name type="common">Clostridium histolyticum</name>
    <dbReference type="NCBI Taxonomy" id="1498"/>
    <lineage>
        <taxon>Bacteria</taxon>
        <taxon>Bacillati</taxon>
        <taxon>Bacillota</taxon>
        <taxon>Clostridia</taxon>
        <taxon>Eubacteriales</taxon>
        <taxon>Clostridiaceae</taxon>
        <taxon>Hathewaya</taxon>
    </lineage>
</organism>
<accession>A0A4U9RNM5</accession>
<dbReference type="InterPro" id="IPR006549">
    <property type="entry name" value="HAD-SF_hydro_IIIA"/>
</dbReference>
<dbReference type="KEGG" id="hhw:NCTC503_01941"/>
<dbReference type="SFLD" id="SFLDS00003">
    <property type="entry name" value="Haloacid_Dehalogenase"/>
    <property type="match status" value="1"/>
</dbReference>
<dbReference type="Gene3D" id="1.10.150.240">
    <property type="entry name" value="Putative phosphatase, domain 2"/>
    <property type="match status" value="1"/>
</dbReference>
<sequence>MIKAILFDLDGTLVDTNDLIIKTFQYTFKTVLGLEIKEAEILSFFGEPLATTMERYAKDKKEELINFYKEHNMKTHDDYIKKIDGALDGVKLLKKAGYKLGIVTSKIKTAALKGLEFGEMVQYMDVIVTPEDTELHKPNPEPIYKACEILKIKPEEVIMIGDSSYDILCGKNAGAKTALVSYTALNKEELLKLNPDMYINSIVELYNTIE</sequence>
<dbReference type="SUPFAM" id="SSF56784">
    <property type="entry name" value="HAD-like"/>
    <property type="match status" value="1"/>
</dbReference>
<dbReference type="InterPro" id="IPR023198">
    <property type="entry name" value="PGP-like_dom2"/>
</dbReference>
<dbReference type="PANTHER" id="PTHR43434:SF26">
    <property type="entry name" value="PYROPHOSPHATASE PPAX"/>
    <property type="match status" value="1"/>
</dbReference>
<dbReference type="SFLD" id="SFLDG01135">
    <property type="entry name" value="C1.5.6:_HAD__Beta-PGM__Phospha"/>
    <property type="match status" value="1"/>
</dbReference>
<dbReference type="Gene3D" id="3.40.50.1000">
    <property type="entry name" value="HAD superfamily/HAD-like"/>
    <property type="match status" value="1"/>
</dbReference>
<reference evidence="1 2" key="1">
    <citation type="submission" date="2019-05" db="EMBL/GenBank/DDBJ databases">
        <authorList>
            <consortium name="Pathogen Informatics"/>
        </authorList>
    </citation>
    <scope>NUCLEOTIDE SEQUENCE [LARGE SCALE GENOMIC DNA]</scope>
    <source>
        <strain evidence="1 2">NCTC503</strain>
    </source>
</reference>
<dbReference type="InterPro" id="IPR050155">
    <property type="entry name" value="HAD-like_hydrolase_sf"/>
</dbReference>
<proteinExistence type="predicted"/>
<name>A0A4U9RNM5_HATHI</name>
<dbReference type="AlphaFoldDB" id="A0A4U9RNM5"/>
<keyword evidence="2" id="KW-1185">Reference proteome</keyword>